<feature type="binding site" evidence="1">
    <location>
        <position position="213"/>
    </location>
    <ligand>
        <name>ATP</name>
        <dbReference type="ChEBI" id="CHEBI:30616"/>
    </ligand>
</feature>
<feature type="binding site" evidence="1">
    <location>
        <position position="72"/>
    </location>
    <ligand>
        <name>Mg(2+)</name>
        <dbReference type="ChEBI" id="CHEBI:18420"/>
        <label>4</label>
    </ligand>
</feature>
<evidence type="ECO:0000259" key="2">
    <source>
        <dbReference type="Pfam" id="PF00586"/>
    </source>
</evidence>
<evidence type="ECO:0000259" key="3">
    <source>
        <dbReference type="Pfam" id="PF02769"/>
    </source>
</evidence>
<keyword evidence="1" id="KW-0547">Nucleotide-binding</keyword>
<dbReference type="InterPro" id="IPR036921">
    <property type="entry name" value="PurM-like_N_sf"/>
</dbReference>
<proteinExistence type="inferred from homology"/>
<feature type="binding site" evidence="1">
    <location>
        <begin position="119"/>
        <end position="120"/>
    </location>
    <ligand>
        <name>ATP</name>
        <dbReference type="ChEBI" id="CHEBI:30616"/>
    </ligand>
</feature>
<comment type="catalytic activity">
    <reaction evidence="1">
        <text>thiamine phosphate + ATP = thiamine diphosphate + ADP</text>
        <dbReference type="Rhea" id="RHEA:15913"/>
        <dbReference type="ChEBI" id="CHEBI:30616"/>
        <dbReference type="ChEBI" id="CHEBI:37575"/>
        <dbReference type="ChEBI" id="CHEBI:58937"/>
        <dbReference type="ChEBI" id="CHEBI:456216"/>
        <dbReference type="EC" id="2.7.4.16"/>
    </reaction>
</comment>
<dbReference type="EMBL" id="BMLG01000020">
    <property type="protein sequence ID" value="GGM39624.1"/>
    <property type="molecule type" value="Genomic_DNA"/>
</dbReference>
<comment type="pathway">
    <text evidence="1">Cofactor biosynthesis; thiamine diphosphate biosynthesis; thiamine diphosphate from thiamine phosphate: step 1/1.</text>
</comment>
<feature type="binding site" evidence="1">
    <location>
        <position position="43"/>
    </location>
    <ligand>
        <name>Mg(2+)</name>
        <dbReference type="ChEBI" id="CHEBI:18420"/>
        <label>2</label>
    </ligand>
</feature>
<sequence>MDEFKFIDSIKQNTYKQPSLLKGIGDDAAVFRQNYQDVVTAVDTFVENVHFSRKTMDPYHIGYRVLAANISDMAAMGATPAYYMISIVIPENWSESELQQIYQGMDRIASTYKMDLIGGDTVGGSELVVSITIIGFVDKQKARYRSTMQDGDVLFVTGTLGDAAAGLHLLTSDKNDLVQDNNYLIDRHRLPTPRVAFAQALSTLERVTLNDISDGIANEASELATASNLTVQLYYEKLPKHPKLKQFSSEQQRAFQLFGGEDFELVGSVPQKDWDSVLQAAKKTAVKISEIGNVLYEPNGSNNVFLIENGKKHVLEKGGYTHRS</sequence>
<dbReference type="AlphaFoldDB" id="A0A917TWK8"/>
<dbReference type="HAMAP" id="MF_02128">
    <property type="entry name" value="TMP_kinase"/>
    <property type="match status" value="1"/>
</dbReference>
<dbReference type="CDD" id="cd02194">
    <property type="entry name" value="ThiL"/>
    <property type="match status" value="1"/>
</dbReference>
<gene>
    <name evidence="1 4" type="primary">thiL</name>
    <name evidence="4" type="ORF">GCM10011351_27240</name>
</gene>
<feature type="domain" description="PurM-like N-terminal" evidence="2">
    <location>
        <begin position="25"/>
        <end position="137"/>
    </location>
</feature>
<dbReference type="PANTHER" id="PTHR30270">
    <property type="entry name" value="THIAMINE-MONOPHOSPHATE KINASE"/>
    <property type="match status" value="1"/>
</dbReference>
<feature type="domain" description="PurM-like C-terminal" evidence="3">
    <location>
        <begin position="149"/>
        <end position="296"/>
    </location>
</feature>
<accession>A0A917TWK8</accession>
<keyword evidence="1" id="KW-0067">ATP-binding</keyword>
<dbReference type="PIRSF" id="PIRSF005303">
    <property type="entry name" value="Thiam_monoph_kin"/>
    <property type="match status" value="1"/>
</dbReference>
<dbReference type="NCBIfam" id="TIGR01379">
    <property type="entry name" value="thiL"/>
    <property type="match status" value="1"/>
</dbReference>
<keyword evidence="1" id="KW-0460">Magnesium</keyword>
<dbReference type="Proteomes" id="UP000618460">
    <property type="component" value="Unassembled WGS sequence"/>
</dbReference>
<dbReference type="Pfam" id="PF02769">
    <property type="entry name" value="AIRS_C"/>
    <property type="match status" value="1"/>
</dbReference>
<keyword evidence="5" id="KW-1185">Reference proteome</keyword>
<dbReference type="GO" id="GO:0005524">
    <property type="term" value="F:ATP binding"/>
    <property type="evidence" value="ECO:0007669"/>
    <property type="project" value="UniProtKB-UniRule"/>
</dbReference>
<comment type="caution">
    <text evidence="1">Lacks conserved residue(s) required for the propagation of feature annotation.</text>
</comment>
<dbReference type="InterPro" id="IPR010918">
    <property type="entry name" value="PurM-like_C_dom"/>
</dbReference>
<feature type="binding site" evidence="1">
    <location>
        <position position="72"/>
    </location>
    <ligand>
        <name>Mg(2+)</name>
        <dbReference type="ChEBI" id="CHEBI:18420"/>
        <label>2</label>
    </ligand>
</feature>
<feature type="binding site" evidence="1">
    <location>
        <position position="261"/>
    </location>
    <ligand>
        <name>substrate</name>
    </ligand>
</feature>
<feature type="binding site" evidence="1">
    <location>
        <position position="50"/>
    </location>
    <ligand>
        <name>substrate</name>
    </ligand>
</feature>
<dbReference type="GO" id="GO:0009229">
    <property type="term" value="P:thiamine diphosphate biosynthetic process"/>
    <property type="evidence" value="ECO:0007669"/>
    <property type="project" value="UniProtKB-UniRule"/>
</dbReference>
<feature type="binding site" evidence="1">
    <location>
        <position position="43"/>
    </location>
    <ligand>
        <name>Mg(2+)</name>
        <dbReference type="ChEBI" id="CHEBI:18420"/>
        <label>1</label>
    </ligand>
</feature>
<evidence type="ECO:0000313" key="4">
    <source>
        <dbReference type="EMBL" id="GGM39624.1"/>
    </source>
</evidence>
<feature type="binding site" evidence="1">
    <location>
        <position position="320"/>
    </location>
    <ligand>
        <name>substrate</name>
    </ligand>
</feature>
<dbReference type="EC" id="2.7.4.16" evidence="1"/>
<dbReference type="PANTHER" id="PTHR30270:SF0">
    <property type="entry name" value="THIAMINE-MONOPHOSPHATE KINASE"/>
    <property type="match status" value="1"/>
</dbReference>
<dbReference type="Pfam" id="PF00586">
    <property type="entry name" value="AIRS"/>
    <property type="match status" value="1"/>
</dbReference>
<keyword evidence="1" id="KW-0479">Metal-binding</keyword>
<organism evidence="4 5">
    <name type="scientific">Paraliobacillus quinghaiensis</name>
    <dbReference type="NCBI Taxonomy" id="470815"/>
    <lineage>
        <taxon>Bacteria</taxon>
        <taxon>Bacillati</taxon>
        <taxon>Bacillota</taxon>
        <taxon>Bacilli</taxon>
        <taxon>Bacillales</taxon>
        <taxon>Bacillaceae</taxon>
        <taxon>Paraliobacillus</taxon>
    </lineage>
</organism>
<dbReference type="InterPro" id="IPR016188">
    <property type="entry name" value="PurM-like_N"/>
</dbReference>
<dbReference type="GO" id="GO:0009228">
    <property type="term" value="P:thiamine biosynthetic process"/>
    <property type="evidence" value="ECO:0007669"/>
    <property type="project" value="UniProtKB-KW"/>
</dbReference>
<dbReference type="GO" id="GO:0000287">
    <property type="term" value="F:magnesium ion binding"/>
    <property type="evidence" value="ECO:0007669"/>
    <property type="project" value="UniProtKB-UniRule"/>
</dbReference>
<feature type="binding site" evidence="1">
    <location>
        <position position="27"/>
    </location>
    <ligand>
        <name>Mg(2+)</name>
        <dbReference type="ChEBI" id="CHEBI:18420"/>
        <label>3</label>
    </ligand>
</feature>
<dbReference type="InterPro" id="IPR036676">
    <property type="entry name" value="PurM-like_C_sf"/>
</dbReference>
<dbReference type="GO" id="GO:0009030">
    <property type="term" value="F:thiamine-phosphate kinase activity"/>
    <property type="evidence" value="ECO:0007669"/>
    <property type="project" value="UniProtKB-UniRule"/>
</dbReference>
<comment type="caution">
    <text evidence="4">The sequence shown here is derived from an EMBL/GenBank/DDBJ whole genome shotgun (WGS) entry which is preliminary data.</text>
</comment>
<dbReference type="RefSeq" id="WP_117156297.1">
    <property type="nucleotide sequence ID" value="NZ_BMLG01000020.1"/>
</dbReference>
<feature type="binding site" evidence="1">
    <location>
        <position position="120"/>
    </location>
    <ligand>
        <name>Mg(2+)</name>
        <dbReference type="ChEBI" id="CHEBI:18420"/>
        <label>1</label>
    </ligand>
</feature>
<dbReference type="OrthoDB" id="9802811at2"/>
<comment type="similarity">
    <text evidence="1">Belongs to the thiamine-monophosphate kinase family.</text>
</comment>
<feature type="binding site" evidence="1">
    <location>
        <position position="72"/>
    </location>
    <ligand>
        <name>Mg(2+)</name>
        <dbReference type="ChEBI" id="CHEBI:18420"/>
        <label>3</label>
    </ligand>
</feature>
<feature type="binding site" evidence="1">
    <location>
        <position position="211"/>
    </location>
    <ligand>
        <name>Mg(2+)</name>
        <dbReference type="ChEBI" id="CHEBI:18420"/>
        <label>3</label>
    </ligand>
</feature>
<comment type="function">
    <text evidence="1">Catalyzes the ATP-dependent phosphorylation of thiamine-monophosphate (TMP) to form thiamine-pyrophosphate (TPP), the active form of vitamin B1.</text>
</comment>
<keyword evidence="1 4" id="KW-0418">Kinase</keyword>
<protein>
    <recommendedName>
        <fullName evidence="1">Thiamine-monophosphate kinase</fullName>
        <shortName evidence="1">TMP kinase</shortName>
        <shortName evidence="1">Thiamine-phosphate kinase</shortName>
        <ecNumber evidence="1">2.7.4.16</ecNumber>
    </recommendedName>
</protein>
<feature type="binding site" evidence="1">
    <location>
        <position position="102"/>
    </location>
    <ligand>
        <name>ATP</name>
        <dbReference type="ChEBI" id="CHEBI:30616"/>
    </ligand>
</feature>
<dbReference type="SUPFAM" id="SSF56042">
    <property type="entry name" value="PurM C-terminal domain-like"/>
    <property type="match status" value="1"/>
</dbReference>
<name>A0A917TWK8_9BACI</name>
<evidence type="ECO:0000256" key="1">
    <source>
        <dbReference type="HAMAP-Rule" id="MF_02128"/>
    </source>
</evidence>
<dbReference type="Gene3D" id="3.30.1330.10">
    <property type="entry name" value="PurM-like, N-terminal domain"/>
    <property type="match status" value="1"/>
</dbReference>
<comment type="miscellaneous">
    <text evidence="1">Reaction mechanism of ThiL seems to utilize a direct, inline transfer of the gamma-phosphate of ATP to TMP rather than a phosphorylated enzyme intermediate.</text>
</comment>
<dbReference type="Gene3D" id="3.90.650.10">
    <property type="entry name" value="PurM-like C-terminal domain"/>
    <property type="match status" value="1"/>
</dbReference>
<keyword evidence="1" id="KW-0808">Transferase</keyword>
<feature type="binding site" evidence="1">
    <location>
        <position position="27"/>
    </location>
    <ligand>
        <name>Mg(2+)</name>
        <dbReference type="ChEBI" id="CHEBI:18420"/>
        <label>4</label>
    </ligand>
</feature>
<feature type="binding site" evidence="1">
    <location>
        <position position="145"/>
    </location>
    <ligand>
        <name>ATP</name>
        <dbReference type="ChEBI" id="CHEBI:30616"/>
    </ligand>
</feature>
<reference evidence="4" key="2">
    <citation type="submission" date="2020-09" db="EMBL/GenBank/DDBJ databases">
        <authorList>
            <person name="Sun Q."/>
            <person name="Zhou Y."/>
        </authorList>
    </citation>
    <scope>NUCLEOTIDE SEQUENCE</scope>
    <source>
        <strain evidence="4">CGMCC 1.6333</strain>
    </source>
</reference>
<dbReference type="SUPFAM" id="SSF55326">
    <property type="entry name" value="PurM N-terminal domain-like"/>
    <property type="match status" value="1"/>
</dbReference>
<dbReference type="InterPro" id="IPR006283">
    <property type="entry name" value="ThiL-like"/>
</dbReference>
<feature type="binding site" evidence="1">
    <location>
        <position position="214"/>
    </location>
    <ligand>
        <name>Mg(2+)</name>
        <dbReference type="ChEBI" id="CHEBI:18420"/>
        <label>5</label>
    </ligand>
</feature>
<keyword evidence="1" id="KW-0784">Thiamine biosynthesis</keyword>
<evidence type="ECO:0000313" key="5">
    <source>
        <dbReference type="Proteomes" id="UP000618460"/>
    </source>
</evidence>
<reference evidence="4" key="1">
    <citation type="journal article" date="2014" name="Int. J. Syst. Evol. Microbiol.">
        <title>Complete genome sequence of Corynebacterium casei LMG S-19264T (=DSM 44701T), isolated from a smear-ripened cheese.</title>
        <authorList>
            <consortium name="US DOE Joint Genome Institute (JGI-PGF)"/>
            <person name="Walter F."/>
            <person name="Albersmeier A."/>
            <person name="Kalinowski J."/>
            <person name="Ruckert C."/>
        </authorList>
    </citation>
    <scope>NUCLEOTIDE SEQUENCE</scope>
    <source>
        <strain evidence="4">CGMCC 1.6333</strain>
    </source>
</reference>